<dbReference type="EMBL" id="FWXR01000005">
    <property type="protein sequence ID" value="SMC63973.1"/>
    <property type="molecule type" value="Genomic_DNA"/>
</dbReference>
<dbReference type="InterPro" id="IPR019056">
    <property type="entry name" value="Phage_TAC_6"/>
</dbReference>
<evidence type="ECO:0000313" key="1">
    <source>
        <dbReference type="EMBL" id="SMC63973.1"/>
    </source>
</evidence>
<dbReference type="Pfam" id="PF09550">
    <property type="entry name" value="Phage_TAC_6"/>
    <property type="match status" value="1"/>
</dbReference>
<name>A0A1W2ATD5_9HYPH</name>
<sequence>MTGVGQPVAAFPWDEIMGFAFGHWRLSPAEFWASTPREIAAAIAFHRGRSGHLDAPSMSDLAALMQRYPDTP</sequence>
<organism evidence="1 2">
    <name type="scientific">Fulvimarina manganoxydans</name>
    <dbReference type="NCBI Taxonomy" id="937218"/>
    <lineage>
        <taxon>Bacteria</taxon>
        <taxon>Pseudomonadati</taxon>
        <taxon>Pseudomonadota</taxon>
        <taxon>Alphaproteobacteria</taxon>
        <taxon>Hyphomicrobiales</taxon>
        <taxon>Aurantimonadaceae</taxon>
        <taxon>Fulvimarina</taxon>
    </lineage>
</organism>
<protein>
    <recommendedName>
        <fullName evidence="3">Phage tail assembly chaperone protein, TAC</fullName>
    </recommendedName>
</protein>
<dbReference type="AlphaFoldDB" id="A0A1W2ATD5"/>
<proteinExistence type="predicted"/>
<dbReference type="STRING" id="937218.SAMN06297251_10570"/>
<dbReference type="Proteomes" id="UP000192656">
    <property type="component" value="Unassembled WGS sequence"/>
</dbReference>
<dbReference type="RefSeq" id="WP_084409509.1">
    <property type="nucleotide sequence ID" value="NZ_FWXR01000005.1"/>
</dbReference>
<evidence type="ECO:0000313" key="2">
    <source>
        <dbReference type="Proteomes" id="UP000192656"/>
    </source>
</evidence>
<evidence type="ECO:0008006" key="3">
    <source>
        <dbReference type="Google" id="ProtNLM"/>
    </source>
</evidence>
<accession>A0A1W2ATD5</accession>
<keyword evidence="2" id="KW-1185">Reference proteome</keyword>
<reference evidence="1 2" key="1">
    <citation type="submission" date="2017-04" db="EMBL/GenBank/DDBJ databases">
        <authorList>
            <person name="Afonso C.L."/>
            <person name="Miller P.J."/>
            <person name="Scott M.A."/>
            <person name="Spackman E."/>
            <person name="Goraichik I."/>
            <person name="Dimitrov K.M."/>
            <person name="Suarez D.L."/>
            <person name="Swayne D.E."/>
        </authorList>
    </citation>
    <scope>NUCLEOTIDE SEQUENCE [LARGE SCALE GENOMIC DNA]</scope>
    <source>
        <strain evidence="1 2">CGMCC 1.10972</strain>
    </source>
</reference>
<gene>
    <name evidence="1" type="ORF">SAMN06297251_10570</name>
</gene>